<sequence>MRYGERKNPIVFGGGQVHLGSPGSTWKSKIVIWGHQRSKCKISQEFSRSNMNTKLYFFNTFR</sequence>
<accession>A0A9Q0YN64</accession>
<dbReference type="AlphaFoldDB" id="A0A9Q0YN64"/>
<keyword evidence="2" id="KW-1185">Reference proteome</keyword>
<gene>
    <name evidence="1" type="ORF">HOLleu_33125</name>
</gene>
<evidence type="ECO:0000313" key="2">
    <source>
        <dbReference type="Proteomes" id="UP001152320"/>
    </source>
</evidence>
<comment type="caution">
    <text evidence="1">The sequence shown here is derived from an EMBL/GenBank/DDBJ whole genome shotgun (WGS) entry which is preliminary data.</text>
</comment>
<protein>
    <submittedName>
        <fullName evidence="1">Uncharacterized protein</fullName>
    </submittedName>
</protein>
<reference evidence="1" key="1">
    <citation type="submission" date="2021-10" db="EMBL/GenBank/DDBJ databases">
        <title>Tropical sea cucumber genome reveals ecological adaptation and Cuvierian tubules defense mechanism.</title>
        <authorList>
            <person name="Chen T."/>
        </authorList>
    </citation>
    <scope>NUCLEOTIDE SEQUENCE</scope>
    <source>
        <strain evidence="1">Nanhai2018</strain>
        <tissue evidence="1">Muscle</tissue>
    </source>
</reference>
<evidence type="ECO:0000313" key="1">
    <source>
        <dbReference type="EMBL" id="KAJ8025538.1"/>
    </source>
</evidence>
<organism evidence="1 2">
    <name type="scientific">Holothuria leucospilota</name>
    <name type="common">Black long sea cucumber</name>
    <name type="synonym">Mertensiothuria leucospilota</name>
    <dbReference type="NCBI Taxonomy" id="206669"/>
    <lineage>
        <taxon>Eukaryota</taxon>
        <taxon>Metazoa</taxon>
        <taxon>Echinodermata</taxon>
        <taxon>Eleutherozoa</taxon>
        <taxon>Echinozoa</taxon>
        <taxon>Holothuroidea</taxon>
        <taxon>Aspidochirotacea</taxon>
        <taxon>Aspidochirotida</taxon>
        <taxon>Holothuriidae</taxon>
        <taxon>Holothuria</taxon>
    </lineage>
</organism>
<dbReference type="EMBL" id="JAIZAY010000017">
    <property type="protein sequence ID" value="KAJ8025538.1"/>
    <property type="molecule type" value="Genomic_DNA"/>
</dbReference>
<proteinExistence type="predicted"/>
<name>A0A9Q0YN64_HOLLE</name>
<dbReference type="Proteomes" id="UP001152320">
    <property type="component" value="Chromosome 17"/>
</dbReference>